<name>R4G374_RHOPR</name>
<dbReference type="SUPFAM" id="SSF57302">
    <property type="entry name" value="Snake toxin-like"/>
    <property type="match status" value="1"/>
</dbReference>
<dbReference type="RefSeq" id="XP_073993812.1">
    <property type="nucleotide sequence ID" value="XM_074137711.1"/>
</dbReference>
<evidence type="ECO:0000256" key="1">
    <source>
        <dbReference type="ARBA" id="ARBA00004589"/>
    </source>
</evidence>
<keyword evidence="7" id="KW-0325">Glycoprotein</keyword>
<dbReference type="InterPro" id="IPR050975">
    <property type="entry name" value="Sleep_regulator"/>
</dbReference>
<evidence type="ECO:0000313" key="11">
    <source>
        <dbReference type="EMBL" id="JAA75574.1"/>
    </source>
</evidence>
<dbReference type="PANTHER" id="PTHR33562">
    <property type="entry name" value="ATILLA, ISOFORM B-RELATED-RELATED"/>
    <property type="match status" value="1"/>
</dbReference>
<keyword evidence="8" id="KW-0449">Lipoprotein</keyword>
<keyword evidence="3 9" id="KW-0812">Transmembrane</keyword>
<evidence type="ECO:0000256" key="2">
    <source>
        <dbReference type="ARBA" id="ARBA00022622"/>
    </source>
</evidence>
<comment type="subcellular location">
    <subcellularLocation>
        <location evidence="1">Membrane</location>
        <topology evidence="1">Lipid-anchor</topology>
        <topology evidence="1">GPI-anchor</topology>
    </subcellularLocation>
</comment>
<proteinExistence type="evidence at transcript level"/>
<feature type="chain" id="PRO_5004365339" evidence="10">
    <location>
        <begin position="17"/>
        <end position="161"/>
    </location>
</feature>
<dbReference type="InterPro" id="IPR045860">
    <property type="entry name" value="Snake_toxin-like_sf"/>
</dbReference>
<dbReference type="GO" id="GO:0032222">
    <property type="term" value="P:regulation of synaptic transmission, cholinergic"/>
    <property type="evidence" value="ECO:0007669"/>
    <property type="project" value="InterPro"/>
</dbReference>
<dbReference type="GO" id="GO:0030431">
    <property type="term" value="P:sleep"/>
    <property type="evidence" value="ECO:0007669"/>
    <property type="project" value="InterPro"/>
</dbReference>
<dbReference type="InterPro" id="IPR031424">
    <property type="entry name" value="QVR-like"/>
</dbReference>
<dbReference type="GO" id="GO:0098552">
    <property type="term" value="C:side of membrane"/>
    <property type="evidence" value="ECO:0007669"/>
    <property type="project" value="UniProtKB-KW"/>
</dbReference>
<evidence type="ECO:0000256" key="4">
    <source>
        <dbReference type="ARBA" id="ARBA00022729"/>
    </source>
</evidence>
<keyword evidence="2" id="KW-0336">GPI-anchor</keyword>
<protein>
    <submittedName>
        <fullName evidence="11">Uncharacterized protein</fullName>
    </submittedName>
</protein>
<reference evidence="11" key="1">
    <citation type="submission" date="2013-04" db="EMBL/GenBank/DDBJ databases">
        <title>An insight into the transcriptome of the digestive tract of the blood sucking bug, Rhodnius prolixus.</title>
        <authorList>
            <person name="Ribeiro J.M.C."/>
            <person name="Genta F.A."/>
            <person name="Sorgine M.H.F."/>
            <person name="Paiva-Silva G.O."/>
            <person name="Majerowicz D."/>
            <person name="Medeiros M."/>
            <person name="Koerich L."/>
            <person name="Terra W.R."/>
            <person name="Ferreira C."/>
            <person name="Pimentel A.C."/>
            <person name="Bisch P.M."/>
            <person name="Diniz M.M.P."/>
            <person name="Nascimento R."/>
            <person name="Salmon D."/>
            <person name="Silber A.M."/>
            <person name="Alves M."/>
            <person name="Oliveira M.F."/>
            <person name="Gondim K.C."/>
            <person name="Silva Neto M.A.C."/>
            <person name="Atella G.C."/>
            <person name="Araujo H."/>
            <person name="Dias F.S."/>
            <person name="Polycarpo C.R."/>
            <person name="Fampa P."/>
            <person name="Melo A.C."/>
            <person name="Tanaka A.S."/>
            <person name="Balczun C."/>
            <person name="Oliveira J.H.M."/>
            <person name="Goncalves R."/>
            <person name="Lazoski C."/>
            <person name="Pereira M.A."/>
            <person name="Rivera-Pomar R."/>
            <person name="Diambra L."/>
            <person name="Schaub G.A."/>
            <person name="Garcia E.S."/>
            <person name="Azambuja P."/>
            <person name="Braz G.R.C."/>
            <person name="Oliveira P.L."/>
        </authorList>
    </citation>
    <scope>NUCLEOTIDE SEQUENCE</scope>
</reference>
<evidence type="ECO:0000256" key="7">
    <source>
        <dbReference type="ARBA" id="ARBA00023180"/>
    </source>
</evidence>
<evidence type="ECO:0000256" key="6">
    <source>
        <dbReference type="ARBA" id="ARBA00023136"/>
    </source>
</evidence>
<dbReference type="GeneID" id="141459108"/>
<dbReference type="CDD" id="cd23591">
    <property type="entry name" value="TFP_LU_ECD_Crim"/>
    <property type="match status" value="1"/>
</dbReference>
<sequence>MLFIIIFSSICSLAQGFGIGSTLYCYQCISTHPGCGTPFNWLWHWSQACPEKDDTCIKLIERKGANEVITRDCLSSLKSIRTDIPADHYEGCRPSTVDLQLAHYVNNSIKELDIRRNYYDETTWCFCFFDNRCNSALNLPVTPHILLISTILPIFTMFIAS</sequence>
<evidence type="ECO:0000256" key="9">
    <source>
        <dbReference type="SAM" id="Phobius"/>
    </source>
</evidence>
<evidence type="ECO:0000256" key="5">
    <source>
        <dbReference type="ARBA" id="ARBA00022989"/>
    </source>
</evidence>
<feature type="signal peptide" evidence="10">
    <location>
        <begin position="1"/>
        <end position="16"/>
    </location>
</feature>
<dbReference type="AlphaFoldDB" id="R4G374"/>
<dbReference type="PANTHER" id="PTHR33562:SF28">
    <property type="entry name" value="PROTEIN QUIVER"/>
    <property type="match status" value="1"/>
</dbReference>
<evidence type="ECO:0000256" key="8">
    <source>
        <dbReference type="ARBA" id="ARBA00023288"/>
    </source>
</evidence>
<dbReference type="Pfam" id="PF17064">
    <property type="entry name" value="QVR"/>
    <property type="match status" value="1"/>
</dbReference>
<dbReference type="EMBL" id="GAHY01001936">
    <property type="protein sequence ID" value="JAA75574.1"/>
    <property type="molecule type" value="mRNA"/>
</dbReference>
<evidence type="ECO:0000256" key="3">
    <source>
        <dbReference type="ARBA" id="ARBA00022692"/>
    </source>
</evidence>
<organism evidence="11">
    <name type="scientific">Rhodnius prolixus</name>
    <name type="common">Triatomid bug</name>
    <dbReference type="NCBI Taxonomy" id="13249"/>
    <lineage>
        <taxon>Eukaryota</taxon>
        <taxon>Metazoa</taxon>
        <taxon>Ecdysozoa</taxon>
        <taxon>Arthropoda</taxon>
        <taxon>Hexapoda</taxon>
        <taxon>Insecta</taxon>
        <taxon>Pterygota</taxon>
        <taxon>Neoptera</taxon>
        <taxon>Paraneoptera</taxon>
        <taxon>Hemiptera</taxon>
        <taxon>Heteroptera</taxon>
        <taxon>Panheteroptera</taxon>
        <taxon>Cimicomorpha</taxon>
        <taxon>Reduviidae</taxon>
        <taxon>Triatominae</taxon>
        <taxon>Rhodnius</taxon>
    </lineage>
</organism>
<keyword evidence="4 10" id="KW-0732">Signal</keyword>
<accession>R4G374</accession>
<evidence type="ECO:0000256" key="10">
    <source>
        <dbReference type="SAM" id="SignalP"/>
    </source>
</evidence>
<feature type="transmembrane region" description="Helical" evidence="9">
    <location>
        <begin position="141"/>
        <end position="160"/>
    </location>
</feature>
<keyword evidence="5 9" id="KW-1133">Transmembrane helix</keyword>
<keyword evidence="6 9" id="KW-0472">Membrane</keyword>